<proteinExistence type="predicted"/>
<sequence>MLEGDTGCSIWPSSLYLSELILSHPEHFTGKSCFEVGSEVGLVGVCLAQIKASRVILTDGDPSSLANLEINFKSTDITPHNQELDPVESTIVKCVHLPWESATGDEVQDFSPDIIYSLGADPLCLLHLVRLLEILLHPKETILPPASNKP</sequence>
<organism evidence="1 2">
    <name type="scientific">Melastoma candidum</name>
    <dbReference type="NCBI Taxonomy" id="119954"/>
    <lineage>
        <taxon>Eukaryota</taxon>
        <taxon>Viridiplantae</taxon>
        <taxon>Streptophyta</taxon>
        <taxon>Embryophyta</taxon>
        <taxon>Tracheophyta</taxon>
        <taxon>Spermatophyta</taxon>
        <taxon>Magnoliopsida</taxon>
        <taxon>eudicotyledons</taxon>
        <taxon>Gunneridae</taxon>
        <taxon>Pentapetalae</taxon>
        <taxon>rosids</taxon>
        <taxon>malvids</taxon>
        <taxon>Myrtales</taxon>
        <taxon>Melastomataceae</taxon>
        <taxon>Melastomatoideae</taxon>
        <taxon>Melastomateae</taxon>
        <taxon>Melastoma</taxon>
    </lineage>
</organism>
<dbReference type="Proteomes" id="UP001057402">
    <property type="component" value="Chromosome 4"/>
</dbReference>
<protein>
    <submittedName>
        <fullName evidence="1">Uncharacterized protein</fullName>
    </submittedName>
</protein>
<keyword evidence="2" id="KW-1185">Reference proteome</keyword>
<name>A0ACB9R462_9MYRT</name>
<gene>
    <name evidence="1" type="ORF">MLD38_010511</name>
</gene>
<evidence type="ECO:0000313" key="2">
    <source>
        <dbReference type="Proteomes" id="UP001057402"/>
    </source>
</evidence>
<reference evidence="2" key="1">
    <citation type="journal article" date="2023" name="Front. Plant Sci.">
        <title>Chromosomal-level genome assembly of Melastoma candidum provides insights into trichome evolution.</title>
        <authorList>
            <person name="Zhong Y."/>
            <person name="Wu W."/>
            <person name="Sun C."/>
            <person name="Zou P."/>
            <person name="Liu Y."/>
            <person name="Dai S."/>
            <person name="Zhou R."/>
        </authorList>
    </citation>
    <scope>NUCLEOTIDE SEQUENCE [LARGE SCALE GENOMIC DNA]</scope>
</reference>
<dbReference type="EMBL" id="CM042883">
    <property type="protein sequence ID" value="KAI4372258.1"/>
    <property type="molecule type" value="Genomic_DNA"/>
</dbReference>
<accession>A0ACB9R462</accession>
<comment type="caution">
    <text evidence="1">The sequence shown here is derived from an EMBL/GenBank/DDBJ whole genome shotgun (WGS) entry which is preliminary data.</text>
</comment>
<evidence type="ECO:0000313" key="1">
    <source>
        <dbReference type="EMBL" id="KAI4372258.1"/>
    </source>
</evidence>